<comment type="similarity">
    <text evidence="1">Belongs to the 'phage' integrase family.</text>
</comment>
<dbReference type="SUPFAM" id="SSF56349">
    <property type="entry name" value="DNA breaking-rejoining enzymes"/>
    <property type="match status" value="1"/>
</dbReference>
<dbReference type="AlphaFoldDB" id="A0A4R2KUA8"/>
<keyword evidence="9" id="KW-1185">Reference proteome</keyword>
<evidence type="ECO:0000313" key="8">
    <source>
        <dbReference type="EMBL" id="TCO73768.1"/>
    </source>
</evidence>
<dbReference type="PANTHER" id="PTHR30629:SF2">
    <property type="entry name" value="PROPHAGE INTEGRASE INTS-RELATED"/>
    <property type="match status" value="1"/>
</dbReference>
<protein>
    <submittedName>
        <fullName evidence="8">Site-specific recombinase XerD</fullName>
    </submittedName>
</protein>
<keyword evidence="3 5" id="KW-0238">DNA-binding</keyword>
<dbReference type="InterPro" id="IPR038488">
    <property type="entry name" value="Integrase_DNA-bd_sf"/>
</dbReference>
<comment type="caution">
    <text evidence="8">The sequence shown here is derived from an EMBL/GenBank/DDBJ whole genome shotgun (WGS) entry which is preliminary data.</text>
</comment>
<name>A0A4R2KUA8_9GAMM</name>
<sequence>MAKQRLTQKFVDRESLSKECHKKEFYDTDCIGLFLEVRSGRKSYYLRYRDERGKNRRKVLGRADVLQLTDARNMARRYLRDIQLGQNPFEEKAALKDVPTFNAFVHGAFMPHIKGYKRSWRSDESLLRNHILPAVGHLHLDEIKRHHLVSLFAKHREDHKPGSTNRVMILCRYILNCAINWETPGIEANPSKGIALLPENNKRERYLSQDESKRLFTALEHSDNPSLKYIVALLLLTGARKREVLDARWEDFDLQRRIWTIEFNKLGRPRYIPIADGVARVLEQVSRHEGCPWVFANPKTGKPFVSIYYSWNTARVEAGLPEVRMHDLRHSFASFLINSGRSLYEVQKILGHTQVKTTQRYAHLSQESLIAAANTAGASVPFSGVPTPPALPPAPIAG</sequence>
<dbReference type="InterPro" id="IPR011010">
    <property type="entry name" value="DNA_brk_join_enz"/>
</dbReference>
<dbReference type="EMBL" id="SLWX01000015">
    <property type="protein sequence ID" value="TCO73768.1"/>
    <property type="molecule type" value="Genomic_DNA"/>
</dbReference>
<dbReference type="InterPro" id="IPR013762">
    <property type="entry name" value="Integrase-like_cat_sf"/>
</dbReference>
<evidence type="ECO:0000256" key="3">
    <source>
        <dbReference type="ARBA" id="ARBA00023125"/>
    </source>
</evidence>
<accession>A0A4R2KUA8</accession>
<dbReference type="PANTHER" id="PTHR30629">
    <property type="entry name" value="PROPHAGE INTEGRASE"/>
    <property type="match status" value="1"/>
</dbReference>
<dbReference type="InterPro" id="IPR002104">
    <property type="entry name" value="Integrase_catalytic"/>
</dbReference>
<dbReference type="Pfam" id="PF13356">
    <property type="entry name" value="Arm-DNA-bind_3"/>
    <property type="match status" value="1"/>
</dbReference>
<feature type="domain" description="Core-binding (CB)" evidence="7">
    <location>
        <begin position="107"/>
        <end position="179"/>
    </location>
</feature>
<dbReference type="Proteomes" id="UP000294980">
    <property type="component" value="Unassembled WGS sequence"/>
</dbReference>
<dbReference type="CDD" id="cd00796">
    <property type="entry name" value="INT_Rci_Hp1_C"/>
    <property type="match status" value="1"/>
</dbReference>
<dbReference type="Gene3D" id="3.30.160.390">
    <property type="entry name" value="Integrase, DNA-binding domain"/>
    <property type="match status" value="1"/>
</dbReference>
<dbReference type="InterPro" id="IPR025166">
    <property type="entry name" value="Integrase_DNA_bind_dom"/>
</dbReference>
<reference evidence="8 9" key="1">
    <citation type="submission" date="2019-03" db="EMBL/GenBank/DDBJ databases">
        <title>Genomic Encyclopedia of Type Strains, Phase IV (KMG-IV): sequencing the most valuable type-strain genomes for metagenomic binning, comparative biology and taxonomic classification.</title>
        <authorList>
            <person name="Goeker M."/>
        </authorList>
    </citation>
    <scope>NUCLEOTIDE SEQUENCE [LARGE SCALE GENOMIC DNA]</scope>
    <source>
        <strain evidence="8 9">DSM 23344</strain>
    </source>
</reference>
<feature type="domain" description="Tyr recombinase" evidence="6">
    <location>
        <begin position="202"/>
        <end position="374"/>
    </location>
</feature>
<evidence type="ECO:0000259" key="6">
    <source>
        <dbReference type="PROSITE" id="PS51898"/>
    </source>
</evidence>
<evidence type="ECO:0000256" key="1">
    <source>
        <dbReference type="ARBA" id="ARBA00008857"/>
    </source>
</evidence>
<dbReference type="GO" id="GO:0015074">
    <property type="term" value="P:DNA integration"/>
    <property type="evidence" value="ECO:0007669"/>
    <property type="project" value="UniProtKB-KW"/>
</dbReference>
<evidence type="ECO:0000256" key="4">
    <source>
        <dbReference type="ARBA" id="ARBA00023172"/>
    </source>
</evidence>
<dbReference type="PROSITE" id="PS51898">
    <property type="entry name" value="TYR_RECOMBINASE"/>
    <property type="match status" value="1"/>
</dbReference>
<dbReference type="InterPro" id="IPR010998">
    <property type="entry name" value="Integrase_recombinase_N"/>
</dbReference>
<dbReference type="RefSeq" id="WP_162883987.1">
    <property type="nucleotide sequence ID" value="NZ_QQSW01000023.1"/>
</dbReference>
<keyword evidence="2" id="KW-0229">DNA integration</keyword>
<dbReference type="Pfam" id="PF00589">
    <property type="entry name" value="Phage_integrase"/>
    <property type="match status" value="1"/>
</dbReference>
<dbReference type="Gene3D" id="1.10.150.130">
    <property type="match status" value="1"/>
</dbReference>
<evidence type="ECO:0000313" key="9">
    <source>
        <dbReference type="Proteomes" id="UP000294980"/>
    </source>
</evidence>
<proteinExistence type="inferred from homology"/>
<dbReference type="Gene3D" id="1.10.443.10">
    <property type="entry name" value="Intergrase catalytic core"/>
    <property type="match status" value="1"/>
</dbReference>
<evidence type="ECO:0000259" key="7">
    <source>
        <dbReference type="PROSITE" id="PS51900"/>
    </source>
</evidence>
<evidence type="ECO:0000256" key="2">
    <source>
        <dbReference type="ARBA" id="ARBA00022908"/>
    </source>
</evidence>
<dbReference type="GO" id="GO:0003677">
    <property type="term" value="F:DNA binding"/>
    <property type="evidence" value="ECO:0007669"/>
    <property type="project" value="UniProtKB-UniRule"/>
</dbReference>
<organism evidence="8 9">
    <name type="scientific">Chromatocurvus halotolerans</name>
    <dbReference type="NCBI Taxonomy" id="1132028"/>
    <lineage>
        <taxon>Bacteria</taxon>
        <taxon>Pseudomonadati</taxon>
        <taxon>Pseudomonadota</taxon>
        <taxon>Gammaproteobacteria</taxon>
        <taxon>Cellvibrionales</taxon>
        <taxon>Halieaceae</taxon>
        <taxon>Chromatocurvus</taxon>
    </lineage>
</organism>
<evidence type="ECO:0000256" key="5">
    <source>
        <dbReference type="PROSITE-ProRule" id="PRU01248"/>
    </source>
</evidence>
<dbReference type="InterPro" id="IPR050808">
    <property type="entry name" value="Phage_Integrase"/>
</dbReference>
<keyword evidence="4" id="KW-0233">DNA recombination</keyword>
<dbReference type="InterPro" id="IPR044068">
    <property type="entry name" value="CB"/>
</dbReference>
<dbReference type="PROSITE" id="PS51900">
    <property type="entry name" value="CB"/>
    <property type="match status" value="1"/>
</dbReference>
<gene>
    <name evidence="8" type="ORF">EV688_11585</name>
</gene>
<dbReference type="GO" id="GO:0006310">
    <property type="term" value="P:DNA recombination"/>
    <property type="evidence" value="ECO:0007669"/>
    <property type="project" value="UniProtKB-KW"/>
</dbReference>